<dbReference type="NCBIfam" id="NF033795">
    <property type="entry name" value="chaper_CopZ_Bs"/>
    <property type="match status" value="1"/>
</dbReference>
<dbReference type="AlphaFoldDB" id="A0A845DY87"/>
<proteinExistence type="predicted"/>
<dbReference type="PANTHER" id="PTHR46594">
    <property type="entry name" value="P-TYPE CATION-TRANSPORTING ATPASE"/>
    <property type="match status" value="1"/>
</dbReference>
<dbReference type="SUPFAM" id="SSF55008">
    <property type="entry name" value="HMA, heavy metal-associated domain"/>
    <property type="match status" value="1"/>
</dbReference>
<name>A0A845DY87_9BACI</name>
<dbReference type="RefSeq" id="WP_160835434.1">
    <property type="nucleotide sequence ID" value="NZ_WMET01000001.1"/>
</dbReference>
<evidence type="ECO:0000259" key="7">
    <source>
        <dbReference type="PROSITE" id="PS50846"/>
    </source>
</evidence>
<reference evidence="8 9" key="1">
    <citation type="submission" date="2019-11" db="EMBL/GenBank/DDBJ databases">
        <title>Genome sequences of 17 halophilic strains isolated from different environments.</title>
        <authorList>
            <person name="Furrow R.E."/>
        </authorList>
    </citation>
    <scope>NUCLEOTIDE SEQUENCE [LARGE SCALE GENOMIC DNA]</scope>
    <source>
        <strain evidence="8 9">22511_23_Filter</strain>
    </source>
</reference>
<evidence type="ECO:0000256" key="4">
    <source>
        <dbReference type="ARBA" id="ARBA00022723"/>
    </source>
</evidence>
<dbReference type="GO" id="GO:0006825">
    <property type="term" value="P:copper ion transport"/>
    <property type="evidence" value="ECO:0007669"/>
    <property type="project" value="InterPro"/>
</dbReference>
<dbReference type="PRINTS" id="PR00944">
    <property type="entry name" value="CUEXPORT"/>
</dbReference>
<feature type="domain" description="HMA" evidence="7">
    <location>
        <begin position="1"/>
        <end position="66"/>
    </location>
</feature>
<dbReference type="Pfam" id="PF00403">
    <property type="entry name" value="HMA"/>
    <property type="match status" value="1"/>
</dbReference>
<dbReference type="InterPro" id="IPR036163">
    <property type="entry name" value="HMA_dom_sf"/>
</dbReference>
<comment type="caution">
    <text evidence="8">The sequence shown here is derived from an EMBL/GenBank/DDBJ whole genome shotgun (WGS) entry which is preliminary data.</text>
</comment>
<dbReference type="InterPro" id="IPR006122">
    <property type="entry name" value="HMA_Cu_ion-bd"/>
</dbReference>
<protein>
    <recommendedName>
        <fullName evidence="2">Copper chaperone CopZ</fullName>
    </recommendedName>
</protein>
<dbReference type="InterPro" id="IPR006121">
    <property type="entry name" value="HMA_dom"/>
</dbReference>
<dbReference type="GO" id="GO:0005737">
    <property type="term" value="C:cytoplasm"/>
    <property type="evidence" value="ECO:0007669"/>
    <property type="project" value="UniProtKB-SubCell"/>
</dbReference>
<dbReference type="Proteomes" id="UP000460949">
    <property type="component" value="Unassembled WGS sequence"/>
</dbReference>
<sequence>METMLHVEGMTCAHCRKPVEGALTGLSGVKQADVNLESGKVRVSHNDTVSKEAMKEAVEDQGYDVV</sequence>
<dbReference type="PROSITE" id="PS01047">
    <property type="entry name" value="HMA_1"/>
    <property type="match status" value="1"/>
</dbReference>
<organism evidence="8 9">
    <name type="scientific">Halobacillus litoralis</name>
    <dbReference type="NCBI Taxonomy" id="45668"/>
    <lineage>
        <taxon>Bacteria</taxon>
        <taxon>Bacillati</taxon>
        <taxon>Bacillota</taxon>
        <taxon>Bacilli</taxon>
        <taxon>Bacillales</taxon>
        <taxon>Bacillaceae</taxon>
        <taxon>Halobacillus</taxon>
    </lineage>
</organism>
<dbReference type="FunFam" id="3.30.70.100:FF:000005">
    <property type="entry name" value="Copper-exporting P-type ATPase A"/>
    <property type="match status" value="1"/>
</dbReference>
<dbReference type="EMBL" id="WMET01000001">
    <property type="protein sequence ID" value="MYL19007.1"/>
    <property type="molecule type" value="Genomic_DNA"/>
</dbReference>
<comment type="subcellular location">
    <subcellularLocation>
        <location evidence="1">Cytoplasm</location>
    </subcellularLocation>
</comment>
<dbReference type="InterPro" id="IPR000428">
    <property type="entry name" value="Cu-bd"/>
</dbReference>
<keyword evidence="4" id="KW-0479">Metal-binding</keyword>
<dbReference type="NCBIfam" id="TIGR00003">
    <property type="entry name" value="copper ion binding protein"/>
    <property type="match status" value="1"/>
</dbReference>
<evidence type="ECO:0000256" key="3">
    <source>
        <dbReference type="ARBA" id="ARBA00022490"/>
    </source>
</evidence>
<dbReference type="GO" id="GO:0005507">
    <property type="term" value="F:copper ion binding"/>
    <property type="evidence" value="ECO:0007669"/>
    <property type="project" value="InterPro"/>
</dbReference>
<dbReference type="InterPro" id="IPR049740">
    <property type="entry name" value="CopZ"/>
</dbReference>
<evidence type="ECO:0000256" key="5">
    <source>
        <dbReference type="ARBA" id="ARBA00023008"/>
    </source>
</evidence>
<gene>
    <name evidence="8" type="primary">copZ</name>
    <name evidence="8" type="ORF">GLW04_03840</name>
</gene>
<keyword evidence="5" id="KW-0186">Copper</keyword>
<dbReference type="PROSITE" id="PS50846">
    <property type="entry name" value="HMA_2"/>
    <property type="match status" value="1"/>
</dbReference>
<dbReference type="Gene3D" id="3.30.70.100">
    <property type="match status" value="1"/>
</dbReference>
<keyword evidence="6" id="KW-0143">Chaperone</keyword>
<evidence type="ECO:0000256" key="2">
    <source>
        <dbReference type="ARBA" id="ARBA00015313"/>
    </source>
</evidence>
<dbReference type="CDD" id="cd00371">
    <property type="entry name" value="HMA"/>
    <property type="match status" value="1"/>
</dbReference>
<dbReference type="PANTHER" id="PTHR46594:SF4">
    <property type="entry name" value="P-TYPE CATION-TRANSPORTING ATPASE"/>
    <property type="match status" value="1"/>
</dbReference>
<evidence type="ECO:0000313" key="8">
    <source>
        <dbReference type="EMBL" id="MYL19007.1"/>
    </source>
</evidence>
<dbReference type="InterPro" id="IPR017969">
    <property type="entry name" value="Heavy-metal-associated_CS"/>
</dbReference>
<evidence type="ECO:0000313" key="9">
    <source>
        <dbReference type="Proteomes" id="UP000460949"/>
    </source>
</evidence>
<keyword evidence="3" id="KW-0963">Cytoplasm</keyword>
<evidence type="ECO:0000256" key="6">
    <source>
        <dbReference type="ARBA" id="ARBA00023186"/>
    </source>
</evidence>
<accession>A0A845DY87</accession>
<evidence type="ECO:0000256" key="1">
    <source>
        <dbReference type="ARBA" id="ARBA00004496"/>
    </source>
</evidence>